<dbReference type="Gene3D" id="3.40.50.150">
    <property type="entry name" value="Vaccinia Virus protein VP39"/>
    <property type="match status" value="1"/>
</dbReference>
<dbReference type="EMBL" id="LNTB01000001">
    <property type="protein sequence ID" value="KSW11762.1"/>
    <property type="molecule type" value="Genomic_DNA"/>
</dbReference>
<evidence type="ECO:0000259" key="1">
    <source>
        <dbReference type="Pfam" id="PF13649"/>
    </source>
</evidence>
<dbReference type="InterPro" id="IPR029063">
    <property type="entry name" value="SAM-dependent_MTases_sf"/>
</dbReference>
<comment type="caution">
    <text evidence="2">The sequence shown here is derived from an EMBL/GenBank/DDBJ whole genome shotgun (WGS) entry which is preliminary data.</text>
</comment>
<dbReference type="Proteomes" id="UP000053352">
    <property type="component" value="Unassembled WGS sequence"/>
</dbReference>
<keyword evidence="3" id="KW-1185">Reference proteome</keyword>
<gene>
    <name evidence="2" type="ORF">CF15_02845</name>
</gene>
<dbReference type="STRING" id="2309.CF15_02845"/>
<accession>A0A0V8RUU8</accession>
<sequence length="300" mass="33096">MEPTTYGLEVYRFQPRRAAVPGYLLVDVAAECSEGRNERIEWGYSTVSCSDGVLEVSINGAISVTLDSAEARLLREDYMYMVTGKGLIPIEVRRPGAYMRLHNPRGLKTPTLIINGIHMHRIVGMDPVSDARAKVAAARVKRGHVVLDVCTGLGYTAIASLERGASRVYTIEVSREVLALAELNPSSKRLADRRAVIILGDASQVIGLLPDNSFDRVIHDPPRFNVAGELYSSVFYREIYRVLKPGGVLFHYTGEPMKTRGHGRGPIVRGVVERLRAAGFTNIHFNDKAQGVVARKPRSL</sequence>
<proteinExistence type="predicted"/>
<name>A0A0V8RUU8_PYROC</name>
<dbReference type="AlphaFoldDB" id="A0A0V8RUU8"/>
<dbReference type="RefSeq" id="WP_058370441.1">
    <property type="nucleotide sequence ID" value="NZ_LNTB01000001.1"/>
</dbReference>
<reference evidence="2 3" key="1">
    <citation type="submission" date="2015-11" db="EMBL/GenBank/DDBJ databases">
        <title>Genome sequence of Pyrodictium occultum PL-19, a marine hyperthermophilic archaeon isolated from Volcano, Italy.</title>
        <authorList>
            <person name="Utturkar S."/>
            <person name="Huber H."/>
            <person name="Leptihn S."/>
            <person name="Brown S."/>
            <person name="Stetter K.O."/>
            <person name="Podar M."/>
        </authorList>
    </citation>
    <scope>NUCLEOTIDE SEQUENCE [LARGE SCALE GENOMIC DNA]</scope>
    <source>
        <strain evidence="2 3">PL-19</strain>
    </source>
</reference>
<organism evidence="2 3">
    <name type="scientific">Pyrodictium occultum</name>
    <dbReference type="NCBI Taxonomy" id="2309"/>
    <lineage>
        <taxon>Archaea</taxon>
        <taxon>Thermoproteota</taxon>
        <taxon>Thermoprotei</taxon>
        <taxon>Desulfurococcales</taxon>
        <taxon>Pyrodictiaceae</taxon>
        <taxon>Pyrodictium</taxon>
    </lineage>
</organism>
<evidence type="ECO:0000313" key="3">
    <source>
        <dbReference type="Proteomes" id="UP000053352"/>
    </source>
</evidence>
<evidence type="ECO:0000313" key="2">
    <source>
        <dbReference type="EMBL" id="KSW11762.1"/>
    </source>
</evidence>
<feature type="domain" description="Methyltransferase" evidence="1">
    <location>
        <begin position="146"/>
        <end position="247"/>
    </location>
</feature>
<dbReference type="CDD" id="cd02440">
    <property type="entry name" value="AdoMet_MTases"/>
    <property type="match status" value="1"/>
</dbReference>
<dbReference type="InterPro" id="IPR041698">
    <property type="entry name" value="Methyltransf_25"/>
</dbReference>
<dbReference type="SUPFAM" id="SSF53335">
    <property type="entry name" value="S-adenosyl-L-methionine-dependent methyltransferases"/>
    <property type="match status" value="1"/>
</dbReference>
<protein>
    <recommendedName>
        <fullName evidence="1">Methyltransferase domain-containing protein</fullName>
    </recommendedName>
</protein>
<dbReference type="Pfam" id="PF13649">
    <property type="entry name" value="Methyltransf_25"/>
    <property type="match status" value="1"/>
</dbReference>